<evidence type="ECO:0000259" key="1">
    <source>
        <dbReference type="Pfam" id="PF02872"/>
    </source>
</evidence>
<keyword evidence="3" id="KW-1185">Reference proteome</keyword>
<accession>W4VML0</accession>
<dbReference type="GO" id="GO:0030288">
    <property type="term" value="C:outer membrane-bounded periplasmic space"/>
    <property type="evidence" value="ECO:0007669"/>
    <property type="project" value="TreeGrafter"/>
</dbReference>
<dbReference type="Gene3D" id="3.90.780.10">
    <property type="entry name" value="5'-Nucleotidase, C-terminal domain"/>
    <property type="match status" value="1"/>
</dbReference>
<proteinExistence type="predicted"/>
<dbReference type="InterPro" id="IPR006179">
    <property type="entry name" value="5_nucleotidase/apyrase"/>
</dbReference>
<dbReference type="SUPFAM" id="SSF55816">
    <property type="entry name" value="5'-nucleotidase (syn. UDP-sugar hydrolase), C-terminal domain"/>
    <property type="match status" value="2"/>
</dbReference>
<dbReference type="InterPro" id="IPR008334">
    <property type="entry name" value="5'-Nucleotdase_C"/>
</dbReference>
<dbReference type="GO" id="GO:0009166">
    <property type="term" value="P:nucleotide catabolic process"/>
    <property type="evidence" value="ECO:0007669"/>
    <property type="project" value="InterPro"/>
</dbReference>
<protein>
    <submittedName>
        <fullName evidence="2">5'-nucleotidase</fullName>
    </submittedName>
</protein>
<dbReference type="PRINTS" id="PR01607">
    <property type="entry name" value="APYRASEFAMLY"/>
</dbReference>
<reference evidence="2 3" key="1">
    <citation type="journal article" date="2014" name="Genome Announc.">
        <title>Draft Genome Sequence of the Boron-Tolerant and Moderately Halotolerant Bacterium Gracilibacillus boraciitolerans JCM 21714T.</title>
        <authorList>
            <person name="Ahmed I."/>
            <person name="Oshima K."/>
            <person name="Suda W."/>
            <person name="Kitamura K."/>
            <person name="Iida T."/>
            <person name="Ohmori Y."/>
            <person name="Fujiwara T."/>
            <person name="Hattori M."/>
            <person name="Ohkuma M."/>
        </authorList>
    </citation>
    <scope>NUCLEOTIDE SEQUENCE [LARGE SCALE GENOMIC DNA]</scope>
    <source>
        <strain evidence="2 3">JCM 21714</strain>
    </source>
</reference>
<dbReference type="Pfam" id="PF02872">
    <property type="entry name" value="5_nucleotid_C"/>
    <property type="match status" value="1"/>
</dbReference>
<dbReference type="Proteomes" id="UP000019102">
    <property type="component" value="Unassembled WGS sequence"/>
</dbReference>
<sequence length="201" mass="21833">MKVQLLGGEVFNILPFANNVMSVDIKGKDLISILNDNLSSYGSDYSVAGLHYTYNYDLQQVVNITLPDGTPIDPKATYTLATNNYIGTKDGPIKNLGTNQVMGPVDVDAAVDYIKFLDTSEENPLVIGSEGRITQTDEIPGSEEDEDKDVIGYNGQEIVGTFTNGKDHGLGNLIADSMKYEMDSDFAVINGGGNGFFFVRR</sequence>
<dbReference type="STRING" id="1298598.JCM21714_3556"/>
<dbReference type="AlphaFoldDB" id="W4VML0"/>
<dbReference type="GO" id="GO:0008253">
    <property type="term" value="F:5'-nucleotidase activity"/>
    <property type="evidence" value="ECO:0007669"/>
    <property type="project" value="TreeGrafter"/>
</dbReference>
<dbReference type="EMBL" id="BAVS01000023">
    <property type="protein sequence ID" value="GAE94401.1"/>
    <property type="molecule type" value="Genomic_DNA"/>
</dbReference>
<organism evidence="2 3">
    <name type="scientific">Gracilibacillus boraciitolerans JCM 21714</name>
    <dbReference type="NCBI Taxonomy" id="1298598"/>
    <lineage>
        <taxon>Bacteria</taxon>
        <taxon>Bacillati</taxon>
        <taxon>Bacillota</taxon>
        <taxon>Bacilli</taxon>
        <taxon>Bacillales</taxon>
        <taxon>Bacillaceae</taxon>
        <taxon>Gracilibacillus</taxon>
    </lineage>
</organism>
<gene>
    <name evidence="2" type="ORF">JCM21714_3556</name>
</gene>
<dbReference type="PANTHER" id="PTHR11575">
    <property type="entry name" value="5'-NUCLEOTIDASE-RELATED"/>
    <property type="match status" value="1"/>
</dbReference>
<feature type="domain" description="5'-Nucleotidase C-terminal" evidence="1">
    <location>
        <begin position="8"/>
        <end position="90"/>
    </location>
</feature>
<evidence type="ECO:0000313" key="2">
    <source>
        <dbReference type="EMBL" id="GAE94401.1"/>
    </source>
</evidence>
<dbReference type="PANTHER" id="PTHR11575:SF24">
    <property type="entry name" value="5'-NUCLEOTIDASE"/>
    <property type="match status" value="1"/>
</dbReference>
<dbReference type="GO" id="GO:0008768">
    <property type="term" value="F:UDP-sugar diphosphatase activity"/>
    <property type="evidence" value="ECO:0007669"/>
    <property type="project" value="TreeGrafter"/>
</dbReference>
<dbReference type="RefSeq" id="WP_052000634.1">
    <property type="nucleotide sequence ID" value="NZ_BAVS01000023.1"/>
</dbReference>
<evidence type="ECO:0000313" key="3">
    <source>
        <dbReference type="Proteomes" id="UP000019102"/>
    </source>
</evidence>
<dbReference type="InterPro" id="IPR036907">
    <property type="entry name" value="5'-Nucleotdase_C_sf"/>
</dbReference>
<comment type="caution">
    <text evidence="2">The sequence shown here is derived from an EMBL/GenBank/DDBJ whole genome shotgun (WGS) entry which is preliminary data.</text>
</comment>
<dbReference type="eggNOG" id="COG0737">
    <property type="taxonomic scope" value="Bacteria"/>
</dbReference>
<name>W4VML0_9BACI</name>